<sequence>MRTDRHGFASCGTHAAYGMNDSPGCAAQRHARFHQYDCVRNYQDHVSIAA</sequence>
<reference evidence="1" key="1">
    <citation type="submission" date="2018-08" db="EMBL/GenBank/DDBJ databases">
        <title>Identification of Burkholderia cepacia strains that express a Burkholderia pseudomallei-like capsular polysaccharide.</title>
        <authorList>
            <person name="Burtnick M.N."/>
            <person name="Vongsouvath M."/>
            <person name="Newton P."/>
            <person name="Wuthiekanun V."/>
            <person name="Limmathurotsakul D."/>
            <person name="Brett P.J."/>
            <person name="Chantratita N."/>
            <person name="Dance D.A."/>
        </authorList>
    </citation>
    <scope>NUCLEOTIDE SEQUENCE</scope>
    <source>
        <strain evidence="1">SBXCC001</strain>
    </source>
</reference>
<comment type="caution">
    <text evidence="1">The sequence shown here is derived from an EMBL/GenBank/DDBJ whole genome shotgun (WGS) entry which is preliminary data.</text>
</comment>
<dbReference type="Proteomes" id="UP001272137">
    <property type="component" value="Unassembled WGS sequence"/>
</dbReference>
<evidence type="ECO:0000313" key="2">
    <source>
        <dbReference type="Proteomes" id="UP001272137"/>
    </source>
</evidence>
<proteinExistence type="predicted"/>
<gene>
    <name evidence="1" type="ORF">C7S16_4586</name>
</gene>
<dbReference type="AlphaFoldDB" id="A0AAW9CP00"/>
<organism evidence="1 2">
    <name type="scientific">Burkholderia thailandensis</name>
    <dbReference type="NCBI Taxonomy" id="57975"/>
    <lineage>
        <taxon>Bacteria</taxon>
        <taxon>Pseudomonadati</taxon>
        <taxon>Pseudomonadota</taxon>
        <taxon>Betaproteobacteria</taxon>
        <taxon>Burkholderiales</taxon>
        <taxon>Burkholderiaceae</taxon>
        <taxon>Burkholderia</taxon>
        <taxon>pseudomallei group</taxon>
    </lineage>
</organism>
<protein>
    <submittedName>
        <fullName evidence="1">Uncharacterized protein</fullName>
    </submittedName>
</protein>
<accession>A0AAW9CP00</accession>
<evidence type="ECO:0000313" key="1">
    <source>
        <dbReference type="EMBL" id="MDW9251892.1"/>
    </source>
</evidence>
<name>A0AAW9CP00_BURTH</name>
<dbReference type="EMBL" id="QXCT01000001">
    <property type="protein sequence ID" value="MDW9251892.1"/>
    <property type="molecule type" value="Genomic_DNA"/>
</dbReference>